<feature type="domain" description="TonB-dependent receptor-like beta-barrel" evidence="11">
    <location>
        <begin position="427"/>
        <end position="881"/>
    </location>
</feature>
<feature type="signal peptide" evidence="10">
    <location>
        <begin position="1"/>
        <end position="21"/>
    </location>
</feature>
<dbReference type="RefSeq" id="WP_305008009.1">
    <property type="nucleotide sequence ID" value="NZ_JAUQSY010000012.1"/>
</dbReference>
<accession>A0ABT9BEG1</accession>
<keyword evidence="6 8" id="KW-0472">Membrane</keyword>
<dbReference type="InterPro" id="IPR039426">
    <property type="entry name" value="TonB-dep_rcpt-like"/>
</dbReference>
<dbReference type="InterPro" id="IPR000531">
    <property type="entry name" value="Beta-barrel_TonB"/>
</dbReference>
<dbReference type="NCBIfam" id="TIGR04056">
    <property type="entry name" value="OMP_RagA_SusC"/>
    <property type="match status" value="1"/>
</dbReference>
<sequence>MKKSLFMILFLITVLLQQAVAQDRTVSGRVLDRTTNEGLPGATILVRGTSIGTAAGADGSFSLTVPATATELDVRSVGYTSIVQAITDGVMTIALATDSRQLNEVVVTGYGGSQDVKDITGSIGQVKEEKLLLQPVQSFDQALTGRVAGVQINTSGGALADQTAIRIRGANSISGSSQPLVVVDGVPINTRDNANVFNSGNGTRYNPLADINPNDIQSVEVLKDASAAAIYGSRAASGVLLITTKRGRNGQNRINFNSYIGFQNPVRTPDLLGADDFIAINNEKAANSRAGGNSGGVGNTAIPATIAGYPDLNGDGQPDRVETDWTKEIFRTGSMQNYQLSMSGGNDKATYYGAGDWTDQKGIISNNRLRRGSFRLNLDVTPKTWLKSGISASYARALNNGVLTDGYLAGATVSGYNAPPNVPVYNANGSYYLNTAGNLGNGGNNISYILNNYNHPRAVLDLQRNDNTSQRTIANGYLTALPLPGLSLTSRYGIDYMRNFEHQYSSPVISGLGRAFGPGTGLVQDNDLERTQWNWQNYANYDKTFGESHNVNLTVGLEYQEEQERQTYTPAADFADPKFKEILDGLFASELSGGGTRFARGFASYFARANYNFANRYYASFTIRRDGSSVFGTDNQYGIFPGGSIGWRISEESFLKNLNTANRLSDLKLRASYGQVGNSNLGGNASNGYGAYASGTLIGGGQYANVNGFSLSQVGNSGLEWETSKKLDVGLDVAFFNNRISMTVDYFNNQISGLLLAAPTLRFLGLPNSSVNRNVGEMYNRGVELSINTQTLRLENGFQWNTNFNATWIRNRVTALATPNDIIAGVQRASVDRPLSVYYLPEWAGVNPANGNAQFYAADGSIKQYDAAYSANGTTTAGRWLNAAGEPTTAIGTADYKYQGDKSGYPTWFGGFDNTFSFKGVELGIFMQYSGGNYIYNSTRAGLMTNYLNNNIEEIKDRWTAPGQNTDVPKLVLRDNVSTQASTRWLEKGDFLRLRQVSLGYNLPQALSSRLGLYSLRIYGLVQNLYTFTGYKGTDPEVNSNRNSVTDALGYGASSIGYGIDNRSVPQPRSFTFGINVGI</sequence>
<keyword evidence="14" id="KW-1185">Reference proteome</keyword>
<evidence type="ECO:0000256" key="9">
    <source>
        <dbReference type="RuleBase" id="RU003357"/>
    </source>
</evidence>
<dbReference type="Pfam" id="PF00593">
    <property type="entry name" value="TonB_dep_Rec_b-barrel"/>
    <property type="match status" value="1"/>
</dbReference>
<dbReference type="NCBIfam" id="TIGR04057">
    <property type="entry name" value="SusC_RagA_signa"/>
    <property type="match status" value="1"/>
</dbReference>
<evidence type="ECO:0000256" key="3">
    <source>
        <dbReference type="ARBA" id="ARBA00022452"/>
    </source>
</evidence>
<organism evidence="13 14">
    <name type="scientific">Hymenobacter aranciens</name>
    <dbReference type="NCBI Taxonomy" id="3063996"/>
    <lineage>
        <taxon>Bacteria</taxon>
        <taxon>Pseudomonadati</taxon>
        <taxon>Bacteroidota</taxon>
        <taxon>Cytophagia</taxon>
        <taxon>Cytophagales</taxon>
        <taxon>Hymenobacteraceae</taxon>
        <taxon>Hymenobacter</taxon>
    </lineage>
</organism>
<dbReference type="Proteomes" id="UP001176429">
    <property type="component" value="Unassembled WGS sequence"/>
</dbReference>
<dbReference type="Gene3D" id="2.60.40.1120">
    <property type="entry name" value="Carboxypeptidase-like, regulatory domain"/>
    <property type="match status" value="1"/>
</dbReference>
<evidence type="ECO:0000256" key="5">
    <source>
        <dbReference type="ARBA" id="ARBA00023077"/>
    </source>
</evidence>
<dbReference type="InterPro" id="IPR012910">
    <property type="entry name" value="Plug_dom"/>
</dbReference>
<dbReference type="Pfam" id="PF07715">
    <property type="entry name" value="Plug"/>
    <property type="match status" value="1"/>
</dbReference>
<evidence type="ECO:0000313" key="14">
    <source>
        <dbReference type="Proteomes" id="UP001176429"/>
    </source>
</evidence>
<protein>
    <submittedName>
        <fullName evidence="13">TonB-dependent receptor</fullName>
    </submittedName>
</protein>
<gene>
    <name evidence="13" type="ORF">Q5H93_17965</name>
</gene>
<dbReference type="InterPro" id="IPR037066">
    <property type="entry name" value="Plug_dom_sf"/>
</dbReference>
<dbReference type="SUPFAM" id="SSF49464">
    <property type="entry name" value="Carboxypeptidase regulatory domain-like"/>
    <property type="match status" value="1"/>
</dbReference>
<keyword evidence="2 8" id="KW-0813">Transport</keyword>
<comment type="similarity">
    <text evidence="8 9">Belongs to the TonB-dependent receptor family.</text>
</comment>
<evidence type="ECO:0000259" key="11">
    <source>
        <dbReference type="Pfam" id="PF00593"/>
    </source>
</evidence>
<evidence type="ECO:0000256" key="1">
    <source>
        <dbReference type="ARBA" id="ARBA00004571"/>
    </source>
</evidence>
<dbReference type="PROSITE" id="PS52016">
    <property type="entry name" value="TONB_DEPENDENT_REC_3"/>
    <property type="match status" value="1"/>
</dbReference>
<evidence type="ECO:0000256" key="7">
    <source>
        <dbReference type="ARBA" id="ARBA00023237"/>
    </source>
</evidence>
<dbReference type="Pfam" id="PF13715">
    <property type="entry name" value="CarbopepD_reg_2"/>
    <property type="match status" value="1"/>
</dbReference>
<evidence type="ECO:0000313" key="13">
    <source>
        <dbReference type="EMBL" id="MDO7876637.1"/>
    </source>
</evidence>
<evidence type="ECO:0000256" key="10">
    <source>
        <dbReference type="SAM" id="SignalP"/>
    </source>
</evidence>
<dbReference type="Gene3D" id="2.170.130.10">
    <property type="entry name" value="TonB-dependent receptor, plug domain"/>
    <property type="match status" value="1"/>
</dbReference>
<evidence type="ECO:0000256" key="8">
    <source>
        <dbReference type="PROSITE-ProRule" id="PRU01360"/>
    </source>
</evidence>
<dbReference type="EMBL" id="JAUQSY010000012">
    <property type="protein sequence ID" value="MDO7876637.1"/>
    <property type="molecule type" value="Genomic_DNA"/>
</dbReference>
<proteinExistence type="inferred from homology"/>
<name>A0ABT9BEG1_9BACT</name>
<evidence type="ECO:0000256" key="6">
    <source>
        <dbReference type="ARBA" id="ARBA00023136"/>
    </source>
</evidence>
<comment type="caution">
    <text evidence="13">The sequence shown here is derived from an EMBL/GenBank/DDBJ whole genome shotgun (WGS) entry which is preliminary data.</text>
</comment>
<keyword evidence="5 9" id="KW-0798">TonB box</keyword>
<dbReference type="InterPro" id="IPR023996">
    <property type="entry name" value="TonB-dep_OMP_SusC/RagA"/>
</dbReference>
<keyword evidence="4 8" id="KW-0812">Transmembrane</keyword>
<keyword evidence="3 8" id="KW-1134">Transmembrane beta strand</keyword>
<evidence type="ECO:0000259" key="12">
    <source>
        <dbReference type="Pfam" id="PF07715"/>
    </source>
</evidence>
<dbReference type="Gene3D" id="2.40.170.20">
    <property type="entry name" value="TonB-dependent receptor, beta-barrel domain"/>
    <property type="match status" value="1"/>
</dbReference>
<comment type="subcellular location">
    <subcellularLocation>
        <location evidence="1 8">Cell outer membrane</location>
        <topology evidence="1 8">Multi-pass membrane protein</topology>
    </subcellularLocation>
</comment>
<dbReference type="InterPro" id="IPR023997">
    <property type="entry name" value="TonB-dep_OMP_SusC/RagA_CS"/>
</dbReference>
<evidence type="ECO:0000256" key="2">
    <source>
        <dbReference type="ARBA" id="ARBA00022448"/>
    </source>
</evidence>
<keyword evidence="7 8" id="KW-0998">Cell outer membrane</keyword>
<feature type="chain" id="PRO_5046903239" evidence="10">
    <location>
        <begin position="22"/>
        <end position="1079"/>
    </location>
</feature>
<keyword evidence="10" id="KW-0732">Signal</keyword>
<evidence type="ECO:0000256" key="4">
    <source>
        <dbReference type="ARBA" id="ARBA00022692"/>
    </source>
</evidence>
<keyword evidence="13" id="KW-0675">Receptor</keyword>
<feature type="domain" description="TonB-dependent receptor plug" evidence="12">
    <location>
        <begin position="116"/>
        <end position="239"/>
    </location>
</feature>
<dbReference type="InterPro" id="IPR008969">
    <property type="entry name" value="CarboxyPept-like_regulatory"/>
</dbReference>
<dbReference type="InterPro" id="IPR036942">
    <property type="entry name" value="Beta-barrel_TonB_sf"/>
</dbReference>
<reference evidence="13" key="1">
    <citation type="submission" date="2023-07" db="EMBL/GenBank/DDBJ databases">
        <authorList>
            <person name="Kim M.K."/>
        </authorList>
    </citation>
    <scope>NUCLEOTIDE SEQUENCE</scope>
    <source>
        <strain evidence="13">ASUV-10-1</strain>
    </source>
</reference>
<dbReference type="SUPFAM" id="SSF56935">
    <property type="entry name" value="Porins"/>
    <property type="match status" value="1"/>
</dbReference>